<feature type="chain" id="PRO_5019119408" evidence="1">
    <location>
        <begin position="29"/>
        <end position="141"/>
    </location>
</feature>
<dbReference type="Gene3D" id="2.60.120.10">
    <property type="entry name" value="Jelly Rolls"/>
    <property type="match status" value="1"/>
</dbReference>
<dbReference type="InterPro" id="IPR014710">
    <property type="entry name" value="RmlC-like_jellyroll"/>
</dbReference>
<dbReference type="InterPro" id="IPR011051">
    <property type="entry name" value="RmlC_Cupin_sf"/>
</dbReference>
<dbReference type="Proteomes" id="UP000285523">
    <property type="component" value="Unassembled WGS sequence"/>
</dbReference>
<dbReference type="AlphaFoldDB" id="A0A418V2K3"/>
<dbReference type="SUPFAM" id="SSF51182">
    <property type="entry name" value="RmlC-like cupins"/>
    <property type="match status" value="1"/>
</dbReference>
<dbReference type="InterPro" id="IPR013096">
    <property type="entry name" value="Cupin_2"/>
</dbReference>
<dbReference type="PANTHER" id="PTHR38599:SF1">
    <property type="entry name" value="CUPIN DOMAIN PROTEIN (AFU_ORTHOLOGUE AFUA_3G13620)"/>
    <property type="match status" value="1"/>
</dbReference>
<name>A0A418V2K3_RHOPL</name>
<evidence type="ECO:0000313" key="4">
    <source>
        <dbReference type="Proteomes" id="UP000285523"/>
    </source>
</evidence>
<feature type="domain" description="Cupin type-2" evidence="2">
    <location>
        <begin position="61"/>
        <end position="125"/>
    </location>
</feature>
<comment type="caution">
    <text evidence="3">The sequence shown here is derived from an EMBL/GenBank/DDBJ whole genome shotgun (WGS) entry which is preliminary data.</text>
</comment>
<evidence type="ECO:0000313" key="3">
    <source>
        <dbReference type="EMBL" id="RJF70276.1"/>
    </source>
</evidence>
<organism evidence="3 4">
    <name type="scientific">Rhodopseudomonas palustris</name>
    <dbReference type="NCBI Taxonomy" id="1076"/>
    <lineage>
        <taxon>Bacteria</taxon>
        <taxon>Pseudomonadati</taxon>
        <taxon>Pseudomonadota</taxon>
        <taxon>Alphaproteobacteria</taxon>
        <taxon>Hyphomicrobiales</taxon>
        <taxon>Nitrobacteraceae</taxon>
        <taxon>Rhodopseudomonas</taxon>
    </lineage>
</organism>
<sequence length="141" mass="14494">MLTRRGFAAVAGCAICSVAGFGATEAFAQGAVATTANGVTRKVLSRTDGPAAGYETIIMDVTLDPGAVVGRHTHPGIESTYVMEGEIELPIEGQPTKTVKAGEAFQVPPATPHAGGKPSSSKTRLMINYIVEKGKPLATPV</sequence>
<keyword evidence="1" id="KW-0732">Signal</keyword>
<proteinExistence type="predicted"/>
<dbReference type="EMBL" id="QYYD01000019">
    <property type="protein sequence ID" value="RJF70276.1"/>
    <property type="molecule type" value="Genomic_DNA"/>
</dbReference>
<reference evidence="3 4" key="1">
    <citation type="submission" date="2018-09" db="EMBL/GenBank/DDBJ databases">
        <title>Draft genome sequence of Rhodopseudomonas palustris 2.1.18.</title>
        <authorList>
            <person name="Robertson S.L."/>
            <person name="Meyer T.E."/>
            <person name="Kyndt J.A."/>
        </authorList>
    </citation>
    <scope>NUCLEOTIDE SEQUENCE [LARGE SCALE GENOMIC DNA]</scope>
    <source>
        <strain evidence="3 4">2.1.18</strain>
    </source>
</reference>
<dbReference type="PANTHER" id="PTHR38599">
    <property type="entry name" value="CUPIN DOMAIN PROTEIN (AFU_ORTHOLOGUE AFUA_3G13620)"/>
    <property type="match status" value="1"/>
</dbReference>
<evidence type="ECO:0000259" key="2">
    <source>
        <dbReference type="Pfam" id="PF07883"/>
    </source>
</evidence>
<evidence type="ECO:0000256" key="1">
    <source>
        <dbReference type="SAM" id="SignalP"/>
    </source>
</evidence>
<gene>
    <name evidence="3" type="ORF">D4Q52_18035</name>
</gene>
<dbReference type="CDD" id="cd02235">
    <property type="entry name" value="cupin_BLL4011-like"/>
    <property type="match status" value="1"/>
</dbReference>
<dbReference type="RefSeq" id="WP_119858026.1">
    <property type="nucleotide sequence ID" value="NZ_QYYD01000019.1"/>
</dbReference>
<feature type="signal peptide" evidence="1">
    <location>
        <begin position="1"/>
        <end position="28"/>
    </location>
</feature>
<dbReference type="Pfam" id="PF07883">
    <property type="entry name" value="Cupin_2"/>
    <property type="match status" value="1"/>
</dbReference>
<protein>
    <submittedName>
        <fullName evidence="3">Cupin domain-containing protein</fullName>
    </submittedName>
</protein>
<dbReference type="OrthoDB" id="9793521at2"/>
<accession>A0A418V2K3</accession>